<protein>
    <recommendedName>
        <fullName evidence="3">DUF6468 domain-containing protein</fullName>
    </recommendedName>
</protein>
<accession>A0ABU5L8C8</accession>
<reference evidence="4 5" key="1">
    <citation type="submission" date="2023-02" db="EMBL/GenBank/DDBJ databases">
        <title>Host association and intracellularity evolved multiple times independently in the Rickettsiales.</title>
        <authorList>
            <person name="Castelli M."/>
            <person name="Nardi T."/>
            <person name="Gammuto L."/>
            <person name="Bellinzona G."/>
            <person name="Sabaneyeva E."/>
            <person name="Potekhin A."/>
            <person name="Serra V."/>
            <person name="Petroni G."/>
            <person name="Sassera D."/>
        </authorList>
    </citation>
    <scope>NUCLEOTIDE SEQUENCE [LARGE SCALE GENOMIC DNA]</scope>
    <source>
        <strain evidence="4 5">BOD18</strain>
    </source>
</reference>
<keyword evidence="2" id="KW-0472">Membrane</keyword>
<name>A0ABU5L8C8_9RICK</name>
<keyword evidence="5" id="KW-1185">Reference proteome</keyword>
<organism evidence="4 5">
    <name type="scientific">Candidatus Cyrtobacter comes</name>
    <dbReference type="NCBI Taxonomy" id="675776"/>
    <lineage>
        <taxon>Bacteria</taxon>
        <taxon>Pseudomonadati</taxon>
        <taxon>Pseudomonadota</taxon>
        <taxon>Alphaproteobacteria</taxon>
        <taxon>Rickettsiales</taxon>
        <taxon>Candidatus Midichloriaceae</taxon>
        <taxon>Candidatus Cyrtobacter</taxon>
    </lineage>
</organism>
<evidence type="ECO:0000313" key="4">
    <source>
        <dbReference type="EMBL" id="MDZ5762374.1"/>
    </source>
</evidence>
<keyword evidence="2" id="KW-0812">Transmembrane</keyword>
<dbReference type="EMBL" id="JARGYT010000042">
    <property type="protein sequence ID" value="MDZ5762374.1"/>
    <property type="molecule type" value="Genomic_DNA"/>
</dbReference>
<dbReference type="Pfam" id="PF20072">
    <property type="entry name" value="DUF6468"/>
    <property type="match status" value="1"/>
</dbReference>
<dbReference type="InterPro" id="IPR045531">
    <property type="entry name" value="DUF6468"/>
</dbReference>
<dbReference type="RefSeq" id="WP_322497843.1">
    <property type="nucleotide sequence ID" value="NZ_JARGYT010000042.1"/>
</dbReference>
<evidence type="ECO:0000256" key="2">
    <source>
        <dbReference type="SAM" id="Phobius"/>
    </source>
</evidence>
<comment type="caution">
    <text evidence="4">The sequence shown here is derived from an EMBL/GenBank/DDBJ whole genome shotgun (WGS) entry which is preliminary data.</text>
</comment>
<sequence length="138" mass="15949">MNYLFDISIFVLLAMTIVFCWRLNGKLLELKRSRNDISKLVRVFDESIIRTSQSISELKEASAKASEELRKSCYKTHELINEISFATDTSSRILRDLEEAISKAGSLKREVNFSNEEKRRKHASNNSKKHAQKKPMVI</sequence>
<feature type="compositionally biased region" description="Basic residues" evidence="1">
    <location>
        <begin position="119"/>
        <end position="138"/>
    </location>
</feature>
<keyword evidence="2" id="KW-1133">Transmembrane helix</keyword>
<gene>
    <name evidence="4" type="ORF">Cyrtocomes_00753</name>
</gene>
<feature type="transmembrane region" description="Helical" evidence="2">
    <location>
        <begin position="6"/>
        <end position="24"/>
    </location>
</feature>
<evidence type="ECO:0000256" key="1">
    <source>
        <dbReference type="SAM" id="MobiDB-lite"/>
    </source>
</evidence>
<proteinExistence type="predicted"/>
<evidence type="ECO:0000259" key="3">
    <source>
        <dbReference type="Pfam" id="PF20072"/>
    </source>
</evidence>
<feature type="region of interest" description="Disordered" evidence="1">
    <location>
        <begin position="112"/>
        <end position="138"/>
    </location>
</feature>
<dbReference type="Proteomes" id="UP001293791">
    <property type="component" value="Unassembled WGS sequence"/>
</dbReference>
<evidence type="ECO:0000313" key="5">
    <source>
        <dbReference type="Proteomes" id="UP001293791"/>
    </source>
</evidence>
<feature type="domain" description="DUF6468" evidence="3">
    <location>
        <begin position="30"/>
        <end position="104"/>
    </location>
</feature>